<evidence type="ECO:0000313" key="2">
    <source>
        <dbReference type="EMBL" id="KKM92927.1"/>
    </source>
</evidence>
<name>A0A0F9PHZ8_9ZZZZ</name>
<comment type="caution">
    <text evidence="2">The sequence shown here is derived from an EMBL/GenBank/DDBJ whole genome shotgun (WGS) entry which is preliminary data.</text>
</comment>
<keyword evidence="1" id="KW-0472">Membrane</keyword>
<keyword evidence="1" id="KW-1133">Transmembrane helix</keyword>
<feature type="transmembrane region" description="Helical" evidence="1">
    <location>
        <begin position="59"/>
        <end position="80"/>
    </location>
</feature>
<evidence type="ECO:0000256" key="1">
    <source>
        <dbReference type="SAM" id="Phobius"/>
    </source>
</evidence>
<feature type="transmembrane region" description="Helical" evidence="1">
    <location>
        <begin position="6"/>
        <end position="22"/>
    </location>
</feature>
<organism evidence="2">
    <name type="scientific">marine sediment metagenome</name>
    <dbReference type="NCBI Taxonomy" id="412755"/>
    <lineage>
        <taxon>unclassified sequences</taxon>
        <taxon>metagenomes</taxon>
        <taxon>ecological metagenomes</taxon>
    </lineage>
</organism>
<dbReference type="AlphaFoldDB" id="A0A0F9PHZ8"/>
<protein>
    <submittedName>
        <fullName evidence="2">Uncharacterized protein</fullName>
    </submittedName>
</protein>
<sequence>MVMTLLISGVIMPAFMWLLLYSKITDQYDVTEDGEAIMTETKAEAQRYVFHQTIRSPFFWIYAIFSAAMIFSGACSVNAFGLGDWYFSL</sequence>
<gene>
    <name evidence="2" type="ORF">LCGC14_1213640</name>
</gene>
<proteinExistence type="predicted"/>
<accession>A0A0F9PHZ8</accession>
<keyword evidence="1" id="KW-0812">Transmembrane</keyword>
<dbReference type="EMBL" id="LAZR01006334">
    <property type="protein sequence ID" value="KKM92927.1"/>
    <property type="molecule type" value="Genomic_DNA"/>
</dbReference>
<reference evidence="2" key="1">
    <citation type="journal article" date="2015" name="Nature">
        <title>Complex archaea that bridge the gap between prokaryotes and eukaryotes.</title>
        <authorList>
            <person name="Spang A."/>
            <person name="Saw J.H."/>
            <person name="Jorgensen S.L."/>
            <person name="Zaremba-Niedzwiedzka K."/>
            <person name="Martijn J."/>
            <person name="Lind A.E."/>
            <person name="van Eijk R."/>
            <person name="Schleper C."/>
            <person name="Guy L."/>
            <person name="Ettema T.J."/>
        </authorList>
    </citation>
    <scope>NUCLEOTIDE SEQUENCE</scope>
</reference>